<proteinExistence type="predicted"/>
<dbReference type="AlphaFoldDB" id="A0A0A9FJ41"/>
<name>A0A0A9FJ41_ARUDO</name>
<protein>
    <submittedName>
        <fullName evidence="1">Uncharacterized protein</fullName>
    </submittedName>
</protein>
<evidence type="ECO:0000313" key="1">
    <source>
        <dbReference type="EMBL" id="JAE12372.1"/>
    </source>
</evidence>
<sequence>MISIRTPHLIGNKPLNFVSHKNHKEQT</sequence>
<reference evidence="1" key="1">
    <citation type="submission" date="2014-09" db="EMBL/GenBank/DDBJ databases">
        <authorList>
            <person name="Magalhaes I.L.F."/>
            <person name="Oliveira U."/>
            <person name="Santos F.R."/>
            <person name="Vidigal T.H.D.A."/>
            <person name="Brescovit A.D."/>
            <person name="Santos A.J."/>
        </authorList>
    </citation>
    <scope>NUCLEOTIDE SEQUENCE</scope>
    <source>
        <tissue evidence="1">Shoot tissue taken approximately 20 cm above the soil surface</tissue>
    </source>
</reference>
<reference evidence="1" key="2">
    <citation type="journal article" date="2015" name="Data Brief">
        <title>Shoot transcriptome of the giant reed, Arundo donax.</title>
        <authorList>
            <person name="Barrero R.A."/>
            <person name="Guerrero F.D."/>
            <person name="Moolhuijzen P."/>
            <person name="Goolsby J.A."/>
            <person name="Tidwell J."/>
            <person name="Bellgard S.E."/>
            <person name="Bellgard M.I."/>
        </authorList>
    </citation>
    <scope>NUCLEOTIDE SEQUENCE</scope>
    <source>
        <tissue evidence="1">Shoot tissue taken approximately 20 cm above the soil surface</tissue>
    </source>
</reference>
<organism evidence="1">
    <name type="scientific">Arundo donax</name>
    <name type="common">Giant reed</name>
    <name type="synonym">Donax arundinaceus</name>
    <dbReference type="NCBI Taxonomy" id="35708"/>
    <lineage>
        <taxon>Eukaryota</taxon>
        <taxon>Viridiplantae</taxon>
        <taxon>Streptophyta</taxon>
        <taxon>Embryophyta</taxon>
        <taxon>Tracheophyta</taxon>
        <taxon>Spermatophyta</taxon>
        <taxon>Magnoliopsida</taxon>
        <taxon>Liliopsida</taxon>
        <taxon>Poales</taxon>
        <taxon>Poaceae</taxon>
        <taxon>PACMAD clade</taxon>
        <taxon>Arundinoideae</taxon>
        <taxon>Arundineae</taxon>
        <taxon>Arundo</taxon>
    </lineage>
</organism>
<dbReference type="EMBL" id="GBRH01185524">
    <property type="protein sequence ID" value="JAE12372.1"/>
    <property type="molecule type" value="Transcribed_RNA"/>
</dbReference>
<accession>A0A0A9FJ41</accession>